<dbReference type="AlphaFoldDB" id="A0A2P8I872"/>
<dbReference type="RefSeq" id="WP_181320243.1">
    <property type="nucleotide sequence ID" value="NZ_PYAX01000006.1"/>
</dbReference>
<name>A0A2P8I872_SACCR</name>
<protein>
    <submittedName>
        <fullName evidence="1">Uncharacterized protein</fullName>
    </submittedName>
</protein>
<comment type="caution">
    <text evidence="1">The sequence shown here is derived from an EMBL/GenBank/DDBJ whole genome shotgun (WGS) entry which is preliminary data.</text>
</comment>
<proteinExistence type="predicted"/>
<sequence>MKIDVFNEVQDPRPWQEGHQHARITEALAQARLADELIGELIPGFDK</sequence>
<accession>A0A2P8I872</accession>
<dbReference type="EMBL" id="PYAX01000006">
    <property type="protein sequence ID" value="PSL54643.1"/>
    <property type="molecule type" value="Genomic_DNA"/>
</dbReference>
<keyword evidence="2" id="KW-1185">Reference proteome</keyword>
<evidence type="ECO:0000313" key="2">
    <source>
        <dbReference type="Proteomes" id="UP000241118"/>
    </source>
</evidence>
<reference evidence="1 2" key="1">
    <citation type="submission" date="2018-03" db="EMBL/GenBank/DDBJ databases">
        <title>Genomic Encyclopedia of Type Strains, Phase III (KMG-III): the genomes of soil and plant-associated and newly described type strains.</title>
        <authorList>
            <person name="Whitman W."/>
        </authorList>
    </citation>
    <scope>NUCLEOTIDE SEQUENCE [LARGE SCALE GENOMIC DNA]</scope>
    <source>
        <strain evidence="1 2">CGMCC 4.7097</strain>
    </source>
</reference>
<gene>
    <name evidence="1" type="ORF">B0I31_106159</name>
</gene>
<dbReference type="Proteomes" id="UP000241118">
    <property type="component" value="Unassembled WGS sequence"/>
</dbReference>
<evidence type="ECO:0000313" key="1">
    <source>
        <dbReference type="EMBL" id="PSL54643.1"/>
    </source>
</evidence>
<organism evidence="1 2">
    <name type="scientific">Saccharothrix carnea</name>
    <dbReference type="NCBI Taxonomy" id="1280637"/>
    <lineage>
        <taxon>Bacteria</taxon>
        <taxon>Bacillati</taxon>
        <taxon>Actinomycetota</taxon>
        <taxon>Actinomycetes</taxon>
        <taxon>Pseudonocardiales</taxon>
        <taxon>Pseudonocardiaceae</taxon>
        <taxon>Saccharothrix</taxon>
    </lineage>
</organism>